<dbReference type="EMBL" id="JAEPCM010000036">
    <property type="protein sequence ID" value="MCG7945135.1"/>
    <property type="molecule type" value="Genomic_DNA"/>
</dbReference>
<feature type="chain" id="PRO_5038812353" evidence="2">
    <location>
        <begin position="20"/>
        <end position="66"/>
    </location>
</feature>
<dbReference type="AlphaFoldDB" id="A0A9E4KAR3"/>
<sequence>MCGKNRWMILLMLSLSLIACGGGGGGDDDDDDDHENGPGVSDQNGTHRVLAFNDLGMLCADLDYST</sequence>
<proteinExistence type="predicted"/>
<accession>A0A9E4KAR3</accession>
<dbReference type="Proteomes" id="UP000886667">
    <property type="component" value="Unassembled WGS sequence"/>
</dbReference>
<organism evidence="3 4">
    <name type="scientific">Candidatus Thiodiazotropha taylori</name>
    <dbReference type="NCBI Taxonomy" id="2792791"/>
    <lineage>
        <taxon>Bacteria</taxon>
        <taxon>Pseudomonadati</taxon>
        <taxon>Pseudomonadota</taxon>
        <taxon>Gammaproteobacteria</taxon>
        <taxon>Chromatiales</taxon>
        <taxon>Sedimenticolaceae</taxon>
        <taxon>Candidatus Thiodiazotropha</taxon>
    </lineage>
</organism>
<dbReference type="PROSITE" id="PS51257">
    <property type="entry name" value="PROKAR_LIPOPROTEIN"/>
    <property type="match status" value="1"/>
</dbReference>
<comment type="caution">
    <text evidence="3">The sequence shown here is derived from an EMBL/GenBank/DDBJ whole genome shotgun (WGS) entry which is preliminary data.</text>
</comment>
<evidence type="ECO:0000313" key="3">
    <source>
        <dbReference type="EMBL" id="MCG7945135.1"/>
    </source>
</evidence>
<evidence type="ECO:0000256" key="1">
    <source>
        <dbReference type="SAM" id="MobiDB-lite"/>
    </source>
</evidence>
<keyword evidence="2" id="KW-0732">Signal</keyword>
<name>A0A9E4KAR3_9GAMM</name>
<feature type="non-terminal residue" evidence="3">
    <location>
        <position position="66"/>
    </location>
</feature>
<feature type="region of interest" description="Disordered" evidence="1">
    <location>
        <begin position="23"/>
        <end position="46"/>
    </location>
</feature>
<reference evidence="3" key="1">
    <citation type="journal article" date="2021" name="Proc. Natl. Acad. Sci. U.S.A.">
        <title>Global biogeography of chemosynthetic symbionts reveals both localized and globally distributed symbiont groups. .</title>
        <authorList>
            <person name="Osvatic J.T."/>
            <person name="Wilkins L.G.E."/>
            <person name="Leibrecht L."/>
            <person name="Leray M."/>
            <person name="Zauner S."/>
            <person name="Polzin J."/>
            <person name="Camacho Y."/>
            <person name="Gros O."/>
            <person name="van Gils J.A."/>
            <person name="Eisen J.A."/>
            <person name="Petersen J.M."/>
            <person name="Yuen B."/>
        </authorList>
    </citation>
    <scope>NUCLEOTIDE SEQUENCE</scope>
    <source>
        <strain evidence="3">MAGclacostrist064TRANS</strain>
    </source>
</reference>
<feature type="signal peptide" evidence="2">
    <location>
        <begin position="1"/>
        <end position="19"/>
    </location>
</feature>
<evidence type="ECO:0000313" key="4">
    <source>
        <dbReference type="Proteomes" id="UP000886667"/>
    </source>
</evidence>
<protein>
    <submittedName>
        <fullName evidence="3">Uncharacterized protein</fullName>
    </submittedName>
</protein>
<gene>
    <name evidence="3" type="ORF">JAZ07_02180</name>
</gene>
<evidence type="ECO:0000256" key="2">
    <source>
        <dbReference type="SAM" id="SignalP"/>
    </source>
</evidence>